<organism evidence="2 3">
    <name type="scientific">Cylicocyclus nassatus</name>
    <name type="common">Nematode worm</name>
    <dbReference type="NCBI Taxonomy" id="53992"/>
    <lineage>
        <taxon>Eukaryota</taxon>
        <taxon>Metazoa</taxon>
        <taxon>Ecdysozoa</taxon>
        <taxon>Nematoda</taxon>
        <taxon>Chromadorea</taxon>
        <taxon>Rhabditida</taxon>
        <taxon>Rhabditina</taxon>
        <taxon>Rhabditomorpha</taxon>
        <taxon>Strongyloidea</taxon>
        <taxon>Strongylidae</taxon>
        <taxon>Cylicocyclus</taxon>
    </lineage>
</organism>
<evidence type="ECO:0000313" key="3">
    <source>
        <dbReference type="Proteomes" id="UP001176961"/>
    </source>
</evidence>
<comment type="caution">
    <text evidence="2">The sequence shown here is derived from an EMBL/GenBank/DDBJ whole genome shotgun (WGS) entry which is preliminary data.</text>
</comment>
<protein>
    <recommendedName>
        <fullName evidence="1">VWFA domain-containing protein</fullName>
    </recommendedName>
</protein>
<dbReference type="SUPFAM" id="SSF53300">
    <property type="entry name" value="vWA-like"/>
    <property type="match status" value="1"/>
</dbReference>
<dbReference type="Pfam" id="PF00092">
    <property type="entry name" value="VWA"/>
    <property type="match status" value="1"/>
</dbReference>
<gene>
    <name evidence="2" type="ORF">CYNAS_LOCUS9051</name>
</gene>
<sequence>GTVCIDYVNTTKTRSIVIILDNSGSPTEEGWKTQMKFMKKIFDSMKNIRVGVVVIEGHSRVQFPMSWYNETKSEIEHFVKTAEWEDKWTSIGVAIYKARIMLEVERTDEKIVVLISDGDSDQCLYDYTDTRKRPNGKMKTYVANCENWKREAIKAHPQVREAEELRKRSIRLIYVIANEKYYDEKRERRERVLKMVASPDDIIRARHFTSLMEQNIFENLMKIIAVEQI</sequence>
<dbReference type="SMART" id="SM00327">
    <property type="entry name" value="VWA"/>
    <property type="match status" value="1"/>
</dbReference>
<name>A0AA36GRZ9_CYLNA</name>
<proteinExistence type="predicted"/>
<keyword evidence="3" id="KW-1185">Reference proteome</keyword>
<dbReference type="InterPro" id="IPR002035">
    <property type="entry name" value="VWF_A"/>
</dbReference>
<dbReference type="CDD" id="cd00198">
    <property type="entry name" value="vWFA"/>
    <property type="match status" value="1"/>
</dbReference>
<dbReference type="Proteomes" id="UP001176961">
    <property type="component" value="Unassembled WGS sequence"/>
</dbReference>
<dbReference type="PROSITE" id="PS50234">
    <property type="entry name" value="VWFA"/>
    <property type="match status" value="1"/>
</dbReference>
<feature type="non-terminal residue" evidence="2">
    <location>
        <position position="229"/>
    </location>
</feature>
<accession>A0AA36GRZ9</accession>
<dbReference type="Gene3D" id="3.40.50.410">
    <property type="entry name" value="von Willebrand factor, type A domain"/>
    <property type="match status" value="1"/>
</dbReference>
<feature type="domain" description="VWFA" evidence="1">
    <location>
        <begin position="15"/>
        <end position="220"/>
    </location>
</feature>
<evidence type="ECO:0000313" key="2">
    <source>
        <dbReference type="EMBL" id="CAJ0597068.1"/>
    </source>
</evidence>
<reference evidence="2" key="1">
    <citation type="submission" date="2023-07" db="EMBL/GenBank/DDBJ databases">
        <authorList>
            <consortium name="CYATHOMIX"/>
        </authorList>
    </citation>
    <scope>NUCLEOTIDE SEQUENCE</scope>
    <source>
        <strain evidence="2">N/A</strain>
    </source>
</reference>
<dbReference type="InterPro" id="IPR036465">
    <property type="entry name" value="vWFA_dom_sf"/>
</dbReference>
<dbReference type="AlphaFoldDB" id="A0AA36GRZ9"/>
<dbReference type="EMBL" id="CATQJL010000223">
    <property type="protein sequence ID" value="CAJ0597068.1"/>
    <property type="molecule type" value="Genomic_DNA"/>
</dbReference>
<evidence type="ECO:0000259" key="1">
    <source>
        <dbReference type="PROSITE" id="PS50234"/>
    </source>
</evidence>